<dbReference type="EMBL" id="BAAFJT010000003">
    <property type="protein sequence ID" value="GAB0186674.1"/>
    <property type="molecule type" value="Genomic_DNA"/>
</dbReference>
<sequence length="222" mass="25459">MFNFFVDNTDSGIECTDSKFANDTKLCDVVNMLEGRDVIQMDLDRLERWAHANLMKFNKAKCKVLGGEWIESSLEEKDLGVLMDRKLNMSWQCALAAQKANHILGCIKRSVTSRSREVIPPLYSALVRPHLEYCVQLWSPQYKKDMELLERVQRRATKMIRGLEHLSHGDRLRELGLFSLEKRRLQGDLTVAFQYLKRACKKAGEGLFTQASSGGQWVMALS</sequence>
<evidence type="ECO:0008006" key="3">
    <source>
        <dbReference type="Google" id="ProtNLM"/>
    </source>
</evidence>
<accession>A0ABC9WMI0</accession>
<dbReference type="AlphaFoldDB" id="A0ABC9WMI0"/>
<organism evidence="1 2">
    <name type="scientific">Grus japonensis</name>
    <name type="common">Japanese crane</name>
    <name type="synonym">Red-crowned crane</name>
    <dbReference type="NCBI Taxonomy" id="30415"/>
    <lineage>
        <taxon>Eukaryota</taxon>
        <taxon>Metazoa</taxon>
        <taxon>Chordata</taxon>
        <taxon>Craniata</taxon>
        <taxon>Vertebrata</taxon>
        <taxon>Euteleostomi</taxon>
        <taxon>Archelosauria</taxon>
        <taxon>Archosauria</taxon>
        <taxon>Dinosauria</taxon>
        <taxon>Saurischia</taxon>
        <taxon>Theropoda</taxon>
        <taxon>Coelurosauria</taxon>
        <taxon>Aves</taxon>
        <taxon>Neognathae</taxon>
        <taxon>Neoaves</taxon>
        <taxon>Gruiformes</taxon>
        <taxon>Gruidae</taxon>
        <taxon>Grus</taxon>
    </lineage>
</organism>
<protein>
    <recommendedName>
        <fullName evidence="3">Rna-directed dna polymerase from mobile element jockey-like</fullName>
    </recommendedName>
</protein>
<comment type="caution">
    <text evidence="1">The sequence shown here is derived from an EMBL/GenBank/DDBJ whole genome shotgun (WGS) entry which is preliminary data.</text>
</comment>
<reference evidence="1 2" key="1">
    <citation type="submission" date="2024-06" db="EMBL/GenBank/DDBJ databases">
        <title>The draft genome of Grus japonensis, version 3.</title>
        <authorList>
            <person name="Nabeshima K."/>
            <person name="Suzuki S."/>
            <person name="Onuma M."/>
        </authorList>
    </citation>
    <scope>NUCLEOTIDE SEQUENCE [LARGE SCALE GENOMIC DNA]</scope>
    <source>
        <strain evidence="1 2">451A</strain>
    </source>
</reference>
<proteinExistence type="predicted"/>
<evidence type="ECO:0000313" key="1">
    <source>
        <dbReference type="EMBL" id="GAB0186674.1"/>
    </source>
</evidence>
<dbReference type="Proteomes" id="UP001623348">
    <property type="component" value="Unassembled WGS sequence"/>
</dbReference>
<dbReference type="PANTHER" id="PTHR33332">
    <property type="entry name" value="REVERSE TRANSCRIPTASE DOMAIN-CONTAINING PROTEIN"/>
    <property type="match status" value="1"/>
</dbReference>
<name>A0ABC9WMI0_GRUJA</name>
<keyword evidence="2" id="KW-1185">Reference proteome</keyword>
<gene>
    <name evidence="1" type="ORF">GRJ2_001132700</name>
</gene>
<evidence type="ECO:0000313" key="2">
    <source>
        <dbReference type="Proteomes" id="UP001623348"/>
    </source>
</evidence>